<keyword evidence="3" id="KW-1185">Reference proteome</keyword>
<feature type="region of interest" description="Disordered" evidence="1">
    <location>
        <begin position="1"/>
        <end position="26"/>
    </location>
</feature>
<evidence type="ECO:0000313" key="2">
    <source>
        <dbReference type="EMBL" id="KAF7714667.1"/>
    </source>
</evidence>
<name>A0A8J8VZS7_9EURO</name>
<dbReference type="Proteomes" id="UP000631181">
    <property type="component" value="Unassembled WGS sequence"/>
</dbReference>
<dbReference type="EMBL" id="WIWV01000078">
    <property type="protein sequence ID" value="KAF7714667.1"/>
    <property type="molecule type" value="Genomic_DNA"/>
</dbReference>
<gene>
    <name evidence="2" type="ORF">PECM_007961</name>
</gene>
<organism evidence="2 3">
    <name type="scientific">Penicillium ucsense</name>
    <dbReference type="NCBI Taxonomy" id="2839758"/>
    <lineage>
        <taxon>Eukaryota</taxon>
        <taxon>Fungi</taxon>
        <taxon>Dikarya</taxon>
        <taxon>Ascomycota</taxon>
        <taxon>Pezizomycotina</taxon>
        <taxon>Eurotiomycetes</taxon>
        <taxon>Eurotiomycetidae</taxon>
        <taxon>Eurotiales</taxon>
        <taxon>Aspergillaceae</taxon>
        <taxon>Penicillium</taxon>
    </lineage>
</organism>
<protein>
    <submittedName>
        <fullName evidence="2">Uncharacterized protein</fullName>
    </submittedName>
</protein>
<sequence length="1113" mass="123126">MDAHLKSDSMSNQSSSRKPKLEYRKPSLPQLNFIAVMKQNQRSVSADTKPTSHEEVASAPVVHASEPLITKHILEKPKLEYRKPSLPHLNFIASLKENKRSVSADNKPAFHEEVAHKPSVHALESIGIKPTPEEPKLEYRKPSLTQLNSIGAVEHNQRSFSANTKPTFHEKVAHKPVVHAPGPLSTKHASQTPELGYFEPDFYKYSHSGSPNSDIARISQYFNSGRNESQSPIQAEGLAIALHRLTSIYAANVQMRQELDDLKFGAHTCDSHATIPTSQKVATGHREQDVHEHPSPEQTPLYFSPRLPTHSRSGSETTQSPSINDSLRDSQAEDLILAMHQLTSLYAANIQMRESLNGPRSAGYTRSDGKGHPSSIKERHIDDSDIEELMIAVHDMNTLNVSKGNLKPELEVPEPMAHKQSSSIIRKCSRDLTVNIFKPEMCQLNLSPVRLCQRLHVDDLRPGACQPLSLQANSHSSDAQPESSSDNESDVSEPAPTIPVSPVAEGNEAESEANTPKRASLQCAIFHAEPELWYFRPDSSNYDSCAATSVVSSSEGEGTKFDSYGASSPLIDRAAQGPEVEYLKPSVYQPPYPGHNPWYTGPRLSTFPSPGHKEPRSPSVKHFSGFSWDGELERGEKDVKAPYAGVSRFSLDTESEDDEPDTNAPAAKSLDTARRWSFHDLLADFLRPSESGSVSASSSEHPAEEPEIELLKPTVYQPPYPGHNPWYTGPRLDTLPSPGCGGLKSPSVKHFSGFSWCAEHENGETDVDGPECASSASSAIQDDDHEGRELLYPEGLNVPSKQDLPLGRLSRPRGEADEALSEAVSPPSQASFTSTSADSDGFTEPATVPPPQLSSVKTELDDRVPKHKVLWGENGLLGLKEEELSPKARPASRLMGGLKKKLKQQLAEFVDEPHFGLKRKASNAASFAAPGSSPASLTTSLDSDKQAKLYAELEVLICNTANDFILEQYYAGRISQHSIDKVNAGWNNKNQHHVNEFRFDQATQRELIVANRRRIAFTGDSARLPICVQTNLHNWKCLAREMSVRTFCLPDSAIRKHLFDLRQIITMMNPKLNTLMTFQRVSSEINDQMLDKEVAERRRSEALRKKGQLPRHR</sequence>
<feature type="region of interest" description="Disordered" evidence="1">
    <location>
        <begin position="650"/>
        <end position="669"/>
    </location>
</feature>
<feature type="region of interest" description="Disordered" evidence="1">
    <location>
        <begin position="275"/>
        <end position="326"/>
    </location>
</feature>
<feature type="compositionally biased region" description="Basic and acidic residues" evidence="1">
    <location>
        <begin position="284"/>
        <end position="295"/>
    </location>
</feature>
<dbReference type="AlphaFoldDB" id="A0A8J8VZS7"/>
<evidence type="ECO:0000256" key="1">
    <source>
        <dbReference type="SAM" id="MobiDB-lite"/>
    </source>
</evidence>
<proteinExistence type="predicted"/>
<comment type="caution">
    <text evidence="2">The sequence shown here is derived from an EMBL/GenBank/DDBJ whole genome shotgun (WGS) entry which is preliminary data.</text>
</comment>
<reference evidence="2" key="1">
    <citation type="journal article" date="2020" name="Front. Microbiol.">
        <title>Gene regulatory networks of Penicillium echinulatum 2HH and Penicillium oxalicum 114-2 inferred by a computational biology approach.</title>
        <authorList>
            <person name="Lenz A.R."/>
            <person name="Galan-Vasquez E."/>
            <person name="Balbinot E."/>
            <person name="De Abreu F.P."/>
            <person name="De Oliveira N.S."/>
            <person name="Da Rosa L.O."/>
            <person name="De Avila E Silva S."/>
            <person name="Camassola M."/>
            <person name="Dillon A.J.P."/>
            <person name="Perez-Rueda E."/>
        </authorList>
    </citation>
    <scope>NUCLEOTIDE SEQUENCE</scope>
    <source>
        <strain evidence="2">S1M29</strain>
    </source>
</reference>
<feature type="compositionally biased region" description="Polar residues" evidence="1">
    <location>
        <begin position="826"/>
        <end position="838"/>
    </location>
</feature>
<evidence type="ECO:0000313" key="3">
    <source>
        <dbReference type="Proteomes" id="UP000631181"/>
    </source>
</evidence>
<accession>A0A8J8VZS7</accession>
<feature type="compositionally biased region" description="Polar residues" evidence="1">
    <location>
        <begin position="468"/>
        <end position="481"/>
    </location>
</feature>
<feature type="compositionally biased region" description="Polar residues" evidence="1">
    <location>
        <begin position="310"/>
        <end position="325"/>
    </location>
</feature>
<feature type="region of interest" description="Disordered" evidence="1">
    <location>
        <begin position="468"/>
        <end position="516"/>
    </location>
</feature>
<feature type="region of interest" description="Disordered" evidence="1">
    <location>
        <begin position="357"/>
        <end position="379"/>
    </location>
</feature>
<dbReference type="OrthoDB" id="5229017at2759"/>
<feature type="region of interest" description="Disordered" evidence="1">
    <location>
        <begin position="762"/>
        <end position="860"/>
    </location>
</feature>
<feature type="compositionally biased region" description="Basic and acidic residues" evidence="1">
    <location>
        <begin position="367"/>
        <end position="379"/>
    </location>
</feature>